<protein>
    <submittedName>
        <fullName evidence="1">Zinc finger MYM-type protein 1-like</fullName>
    </submittedName>
</protein>
<evidence type="ECO:0000313" key="2">
    <source>
        <dbReference type="Proteomes" id="UP000325315"/>
    </source>
</evidence>
<dbReference type="Proteomes" id="UP000325315">
    <property type="component" value="Unassembled WGS sequence"/>
</dbReference>
<dbReference type="PANTHER" id="PTHR45749:SF35">
    <property type="entry name" value="AC-LIKE TRANSPOSASE-RELATED"/>
    <property type="match status" value="1"/>
</dbReference>
<keyword evidence="2" id="KW-1185">Reference proteome</keyword>
<comment type="caution">
    <text evidence="1">The sequence shown here is derived from an EMBL/GenBank/DDBJ whole genome shotgun (WGS) entry which is preliminary data.</text>
</comment>
<reference evidence="2" key="1">
    <citation type="journal article" date="2019" name="Plant Biotechnol. J.">
        <title>Genome sequencing of the Australian wild diploid species Gossypium australe highlights disease resistance and delayed gland morphogenesis.</title>
        <authorList>
            <person name="Cai Y."/>
            <person name="Cai X."/>
            <person name="Wang Q."/>
            <person name="Wang P."/>
            <person name="Zhang Y."/>
            <person name="Cai C."/>
            <person name="Xu Y."/>
            <person name="Wang K."/>
            <person name="Zhou Z."/>
            <person name="Wang C."/>
            <person name="Geng S."/>
            <person name="Li B."/>
            <person name="Dong Q."/>
            <person name="Hou Y."/>
            <person name="Wang H."/>
            <person name="Ai P."/>
            <person name="Liu Z."/>
            <person name="Yi F."/>
            <person name="Sun M."/>
            <person name="An G."/>
            <person name="Cheng J."/>
            <person name="Zhang Y."/>
            <person name="Shi Q."/>
            <person name="Xie Y."/>
            <person name="Shi X."/>
            <person name="Chang Y."/>
            <person name="Huang F."/>
            <person name="Chen Y."/>
            <person name="Hong S."/>
            <person name="Mi L."/>
            <person name="Sun Q."/>
            <person name="Zhang L."/>
            <person name="Zhou B."/>
            <person name="Peng R."/>
            <person name="Zhang X."/>
            <person name="Liu F."/>
        </authorList>
    </citation>
    <scope>NUCLEOTIDE SEQUENCE [LARGE SCALE GENOMIC DNA]</scope>
    <source>
        <strain evidence="2">cv. PA1801</strain>
    </source>
</reference>
<sequence length="271" mass="31631">MEKLYQDSNGNFLRLIEMIAQFDVIMQDHVRCIQNREIHYHYLENKIQNELISFWLIVLKTIKEVKYVSMNLNCTLDIGHQEKMTLTVRCVDDKSGLRLFNELQYVLKSFDLNVDDVRGQGYDNDLNMKGKHQESCGDAKSKSEVESLVNALGSFEFLLGIIIWYEVLFAINIVSKKLQSRSMCIDTTMRQLEGALSYFEKYRDEGFTSSMNIAKSIALDMNVKPTLPTKRHFDENNQDDEEIQLPDELFRVDYFLVIVNMSITSLKSRFE</sequence>
<dbReference type="AlphaFoldDB" id="A0A5B6V515"/>
<organism evidence="1 2">
    <name type="scientific">Gossypium australe</name>
    <dbReference type="NCBI Taxonomy" id="47621"/>
    <lineage>
        <taxon>Eukaryota</taxon>
        <taxon>Viridiplantae</taxon>
        <taxon>Streptophyta</taxon>
        <taxon>Embryophyta</taxon>
        <taxon>Tracheophyta</taxon>
        <taxon>Spermatophyta</taxon>
        <taxon>Magnoliopsida</taxon>
        <taxon>eudicotyledons</taxon>
        <taxon>Gunneridae</taxon>
        <taxon>Pentapetalae</taxon>
        <taxon>rosids</taxon>
        <taxon>malvids</taxon>
        <taxon>Malvales</taxon>
        <taxon>Malvaceae</taxon>
        <taxon>Malvoideae</taxon>
        <taxon>Gossypium</taxon>
    </lineage>
</organism>
<dbReference type="OrthoDB" id="1692427at2759"/>
<evidence type="ECO:0000313" key="1">
    <source>
        <dbReference type="EMBL" id="KAA3464299.1"/>
    </source>
</evidence>
<accession>A0A5B6V515</accession>
<dbReference type="EMBL" id="SMMG02000008">
    <property type="protein sequence ID" value="KAA3464299.1"/>
    <property type="molecule type" value="Genomic_DNA"/>
</dbReference>
<name>A0A5B6V515_9ROSI</name>
<dbReference type="PANTHER" id="PTHR45749">
    <property type="match status" value="1"/>
</dbReference>
<proteinExistence type="predicted"/>
<gene>
    <name evidence="1" type="ORF">EPI10_008567</name>
</gene>